<protein>
    <submittedName>
        <fullName evidence="1">Uncharacterized protein</fullName>
    </submittedName>
</protein>
<evidence type="ECO:0000313" key="1">
    <source>
        <dbReference type="EMBL" id="SKA88412.1"/>
    </source>
</evidence>
<dbReference type="EMBL" id="FUYB01000017">
    <property type="protein sequence ID" value="SKA88412.1"/>
    <property type="molecule type" value="Genomic_DNA"/>
</dbReference>
<evidence type="ECO:0000313" key="2">
    <source>
        <dbReference type="Proteomes" id="UP000190460"/>
    </source>
</evidence>
<organism evidence="1 2">
    <name type="scientific">Thiothrix eikelboomii</name>
    <dbReference type="NCBI Taxonomy" id="92487"/>
    <lineage>
        <taxon>Bacteria</taxon>
        <taxon>Pseudomonadati</taxon>
        <taxon>Pseudomonadota</taxon>
        <taxon>Gammaproteobacteria</taxon>
        <taxon>Thiotrichales</taxon>
        <taxon>Thiotrichaceae</taxon>
        <taxon>Thiothrix</taxon>
    </lineage>
</organism>
<name>A0A1T4XFR0_9GAMM</name>
<keyword evidence="2" id="KW-1185">Reference proteome</keyword>
<dbReference type="STRING" id="92487.SAMN02745130_02930"/>
<accession>A0A1T4XFR0</accession>
<dbReference type="Proteomes" id="UP000190460">
    <property type="component" value="Unassembled WGS sequence"/>
</dbReference>
<reference evidence="1 2" key="1">
    <citation type="submission" date="2017-02" db="EMBL/GenBank/DDBJ databases">
        <authorList>
            <person name="Peterson S.W."/>
        </authorList>
    </citation>
    <scope>NUCLEOTIDE SEQUENCE [LARGE SCALE GENOMIC DNA]</scope>
    <source>
        <strain evidence="1 2">ATCC 49788</strain>
    </source>
</reference>
<proteinExistence type="predicted"/>
<dbReference type="RefSeq" id="WP_078923386.1">
    <property type="nucleotide sequence ID" value="NZ_FUYB01000017.1"/>
</dbReference>
<gene>
    <name evidence="1" type="ORF">SAMN02745130_02930</name>
</gene>
<dbReference type="AlphaFoldDB" id="A0A1T4XFR0"/>
<sequence length="72" mass="8217">MKNDVIRLRVALSDVFEWAVIHTRSELSPEAWAEVRQGFAGIKQILEEHLAAQSLRRRYKLGEVLAVLESGE</sequence>